<dbReference type="InParanoid" id="A0A067LZR2"/>
<dbReference type="OrthoDB" id="2142040at2759"/>
<dbReference type="AlphaFoldDB" id="A0A067LZR2"/>
<evidence type="ECO:0000313" key="3">
    <source>
        <dbReference type="Proteomes" id="UP000027195"/>
    </source>
</evidence>
<name>A0A067LZR2_BOTB1</name>
<protein>
    <recommendedName>
        <fullName evidence="4">DUF3421 domain-containing protein</fullName>
    </recommendedName>
</protein>
<proteinExistence type="predicted"/>
<evidence type="ECO:0000313" key="2">
    <source>
        <dbReference type="EMBL" id="KDQ08953.1"/>
    </source>
</evidence>
<evidence type="ECO:0008006" key="4">
    <source>
        <dbReference type="Google" id="ProtNLM"/>
    </source>
</evidence>
<evidence type="ECO:0000256" key="1">
    <source>
        <dbReference type="SAM" id="MobiDB-lite"/>
    </source>
</evidence>
<dbReference type="PANTHER" id="PTHR31649">
    <property type="entry name" value="AGAP009604-PA"/>
    <property type="match status" value="1"/>
</dbReference>
<organism evidence="2 3">
    <name type="scientific">Botryobasidium botryosum (strain FD-172 SS1)</name>
    <dbReference type="NCBI Taxonomy" id="930990"/>
    <lineage>
        <taxon>Eukaryota</taxon>
        <taxon>Fungi</taxon>
        <taxon>Dikarya</taxon>
        <taxon>Basidiomycota</taxon>
        <taxon>Agaricomycotina</taxon>
        <taxon>Agaricomycetes</taxon>
        <taxon>Cantharellales</taxon>
        <taxon>Botryobasidiaceae</taxon>
        <taxon>Botryobasidium</taxon>
    </lineage>
</organism>
<dbReference type="Pfam" id="PF11901">
    <property type="entry name" value="DM9"/>
    <property type="match status" value="1"/>
</dbReference>
<feature type="compositionally biased region" description="Basic and acidic residues" evidence="1">
    <location>
        <begin position="1"/>
        <end position="24"/>
    </location>
</feature>
<keyword evidence="3" id="KW-1185">Reference proteome</keyword>
<dbReference type="SMART" id="SM00696">
    <property type="entry name" value="DM9"/>
    <property type="match status" value="2"/>
</dbReference>
<dbReference type="PANTHER" id="PTHR31649:SF1">
    <property type="entry name" value="FARNESOIC ACID O-METHYL TRANSFERASE DOMAIN-CONTAINING PROTEIN"/>
    <property type="match status" value="1"/>
</dbReference>
<sequence length="226" mass="24726">MAQPTSDEKNKSWHDLTPERKKQLEMGGGLAAGAALLGGGYMAFRHHQKSEEDKKAEAWALSNWHEDAQQRTQQFNQQGPQAPFTWILAEGTNIPQGALEGGRDGDGSPLYIARAYYEGGLHLGKAGRHLGKGASIPYGGKEVEVEKYEILLADPNRVKWVDGNELQGSNPVEGGKEQDGTPLYIGQAFYENGTHPGKFSQRLGGTHIAWGGKEVACDRYRILVLN</sequence>
<reference evidence="3" key="1">
    <citation type="journal article" date="2014" name="Proc. Natl. Acad. Sci. U.S.A.">
        <title>Extensive sampling of basidiomycete genomes demonstrates inadequacy of the white-rot/brown-rot paradigm for wood decay fungi.</title>
        <authorList>
            <person name="Riley R."/>
            <person name="Salamov A.A."/>
            <person name="Brown D.W."/>
            <person name="Nagy L.G."/>
            <person name="Floudas D."/>
            <person name="Held B.W."/>
            <person name="Levasseur A."/>
            <person name="Lombard V."/>
            <person name="Morin E."/>
            <person name="Otillar R."/>
            <person name="Lindquist E.A."/>
            <person name="Sun H."/>
            <person name="LaButti K.M."/>
            <person name="Schmutz J."/>
            <person name="Jabbour D."/>
            <person name="Luo H."/>
            <person name="Baker S.E."/>
            <person name="Pisabarro A.G."/>
            <person name="Walton J.D."/>
            <person name="Blanchette R.A."/>
            <person name="Henrissat B."/>
            <person name="Martin F."/>
            <person name="Cullen D."/>
            <person name="Hibbett D.S."/>
            <person name="Grigoriev I.V."/>
        </authorList>
    </citation>
    <scope>NUCLEOTIDE SEQUENCE [LARGE SCALE GENOMIC DNA]</scope>
    <source>
        <strain evidence="3">FD-172 SS1</strain>
    </source>
</reference>
<dbReference type="HOGENOM" id="CLU_072648_1_0_1"/>
<dbReference type="InterPro" id="IPR006616">
    <property type="entry name" value="DM9_repeat"/>
</dbReference>
<dbReference type="EMBL" id="KL198084">
    <property type="protein sequence ID" value="KDQ08953.1"/>
    <property type="molecule type" value="Genomic_DNA"/>
</dbReference>
<accession>A0A067LZR2</accession>
<dbReference type="Proteomes" id="UP000027195">
    <property type="component" value="Unassembled WGS sequence"/>
</dbReference>
<gene>
    <name evidence="2" type="ORF">BOTBODRAFT_540120</name>
</gene>
<dbReference type="STRING" id="930990.A0A067LZR2"/>
<feature type="region of interest" description="Disordered" evidence="1">
    <location>
        <begin position="1"/>
        <end position="27"/>
    </location>
</feature>